<keyword evidence="5 8" id="KW-0812">Transmembrane</keyword>
<evidence type="ECO:0000313" key="10">
    <source>
        <dbReference type="EMBL" id="MFD1695916.1"/>
    </source>
</evidence>
<feature type="transmembrane region" description="Helical" evidence="8">
    <location>
        <begin position="151"/>
        <end position="183"/>
    </location>
</feature>
<feature type="domain" description="Glycosyltransferase RgtA/B/C/D-like" evidence="9">
    <location>
        <begin position="50"/>
        <end position="211"/>
    </location>
</feature>
<evidence type="ECO:0000256" key="6">
    <source>
        <dbReference type="ARBA" id="ARBA00022989"/>
    </source>
</evidence>
<dbReference type="GO" id="GO:0016757">
    <property type="term" value="F:glycosyltransferase activity"/>
    <property type="evidence" value="ECO:0007669"/>
    <property type="project" value="UniProtKB-KW"/>
</dbReference>
<keyword evidence="11" id="KW-1185">Reference proteome</keyword>
<keyword evidence="6 8" id="KW-1133">Transmembrane helix</keyword>
<feature type="transmembrane region" description="Helical" evidence="8">
    <location>
        <begin position="72"/>
        <end position="91"/>
    </location>
</feature>
<feature type="transmembrane region" description="Helical" evidence="8">
    <location>
        <begin position="320"/>
        <end position="338"/>
    </location>
</feature>
<feature type="transmembrane region" description="Helical" evidence="8">
    <location>
        <begin position="248"/>
        <end position="268"/>
    </location>
</feature>
<evidence type="ECO:0000256" key="2">
    <source>
        <dbReference type="ARBA" id="ARBA00022475"/>
    </source>
</evidence>
<gene>
    <name evidence="10" type="ORF">ACFSC7_10350</name>
</gene>
<evidence type="ECO:0000256" key="7">
    <source>
        <dbReference type="ARBA" id="ARBA00023136"/>
    </source>
</evidence>
<evidence type="ECO:0000256" key="3">
    <source>
        <dbReference type="ARBA" id="ARBA00022676"/>
    </source>
</evidence>
<dbReference type="Proteomes" id="UP001597327">
    <property type="component" value="Unassembled WGS sequence"/>
</dbReference>
<feature type="transmembrane region" description="Helical" evidence="8">
    <location>
        <begin position="103"/>
        <end position="120"/>
    </location>
</feature>
<comment type="subcellular location">
    <subcellularLocation>
        <location evidence="1">Cell membrane</location>
        <topology evidence="1">Multi-pass membrane protein</topology>
    </subcellularLocation>
</comment>
<feature type="transmembrane region" description="Helical" evidence="8">
    <location>
        <begin position="350"/>
        <end position="371"/>
    </location>
</feature>
<evidence type="ECO:0000256" key="5">
    <source>
        <dbReference type="ARBA" id="ARBA00022692"/>
    </source>
</evidence>
<feature type="transmembrane region" description="Helical" evidence="8">
    <location>
        <begin position="195"/>
        <end position="213"/>
    </location>
</feature>
<dbReference type="PANTHER" id="PTHR33908:SF9">
    <property type="entry name" value="BLL5595 PROTEIN"/>
    <property type="match status" value="1"/>
</dbReference>
<evidence type="ECO:0000256" key="4">
    <source>
        <dbReference type="ARBA" id="ARBA00022679"/>
    </source>
</evidence>
<evidence type="ECO:0000256" key="8">
    <source>
        <dbReference type="SAM" id="Phobius"/>
    </source>
</evidence>
<keyword evidence="3 10" id="KW-0328">Glycosyltransferase</keyword>
<feature type="transmembrane region" description="Helical" evidence="8">
    <location>
        <begin position="295"/>
        <end position="314"/>
    </location>
</feature>
<comment type="caution">
    <text evidence="10">The sequence shown here is derived from an EMBL/GenBank/DDBJ whole genome shotgun (WGS) entry which is preliminary data.</text>
</comment>
<keyword evidence="7 8" id="KW-0472">Membrane</keyword>
<evidence type="ECO:0000256" key="1">
    <source>
        <dbReference type="ARBA" id="ARBA00004651"/>
    </source>
</evidence>
<dbReference type="EC" id="2.4.-.-" evidence="10"/>
<reference evidence="11" key="1">
    <citation type="journal article" date="2019" name="Int. J. Syst. Evol. Microbiol.">
        <title>The Global Catalogue of Microorganisms (GCM) 10K type strain sequencing project: providing services to taxonomists for standard genome sequencing and annotation.</title>
        <authorList>
            <consortium name="The Broad Institute Genomics Platform"/>
            <consortium name="The Broad Institute Genome Sequencing Center for Infectious Disease"/>
            <person name="Wu L."/>
            <person name="Ma J."/>
        </authorList>
    </citation>
    <scope>NUCLEOTIDE SEQUENCE [LARGE SCALE GENOMIC DNA]</scope>
    <source>
        <strain evidence="11">JCM 3369</strain>
    </source>
</reference>
<evidence type="ECO:0000313" key="11">
    <source>
        <dbReference type="Proteomes" id="UP001597327"/>
    </source>
</evidence>
<proteinExistence type="predicted"/>
<keyword evidence="4 10" id="KW-0808">Transferase</keyword>
<name>A0ABW4JYW9_9HYPH</name>
<dbReference type="RefSeq" id="WP_149894121.1">
    <property type="nucleotide sequence ID" value="NZ_JBHUFA010000003.1"/>
</dbReference>
<evidence type="ECO:0000259" key="9">
    <source>
        <dbReference type="Pfam" id="PF13231"/>
    </source>
</evidence>
<keyword evidence="2" id="KW-1003">Cell membrane</keyword>
<dbReference type="InterPro" id="IPR050297">
    <property type="entry name" value="LipidA_mod_glycosyltrf_83"/>
</dbReference>
<dbReference type="InterPro" id="IPR038731">
    <property type="entry name" value="RgtA/B/C-like"/>
</dbReference>
<sequence>MTPASRHAPLYLVLTCLLWALVPSLTFPNPPLDVMEGFAWGRELALGYTKHPPLPSWALEAVFRLTGGHVFGAYWLSALCLGLGYLCLWPLGRRLGLTREQVAWGLLLSSVTFYFTLPLPEFNHNIAQIPVWAGMMLVSHKALESGRLRHWLLLGLIAALGLYTKYFVALLIGSIGLYCLVFADARRHLRTPGPYLAAAVCIALLVPHLLWLVETDGLTLRYAASRSHGASTWLGHVINPLNFLLAQIGNHAGLFLVLLAGSSAALWARLRGQRTAAAAPLAASAPSTAAVDRRFLLWFALLPLGVVLLASAVTGNEFEHMWGTPLFLLSGFVAVVLVHLPRPEFRQSRALAAVLLLQGVFLAITLGQALLEPQWKTKHTRIHYPGREVALALSETWRVATGQPIAYVAGDMWSAAPVTVFAPERPHMLYEHDLDASPWIDPQDLQDKGVLLVWRGSETPPPGLIALYPGLKPDSSRSFPFHGGGSIPPVSVFWAIIPPGAVNLGH</sequence>
<dbReference type="PANTHER" id="PTHR33908">
    <property type="entry name" value="MANNOSYLTRANSFERASE YKCB-RELATED"/>
    <property type="match status" value="1"/>
</dbReference>
<organism evidence="10 11">
    <name type="scientific">Roseibium aestuarii</name>
    <dbReference type="NCBI Taxonomy" id="2600299"/>
    <lineage>
        <taxon>Bacteria</taxon>
        <taxon>Pseudomonadati</taxon>
        <taxon>Pseudomonadota</taxon>
        <taxon>Alphaproteobacteria</taxon>
        <taxon>Hyphomicrobiales</taxon>
        <taxon>Stappiaceae</taxon>
        <taxon>Roseibium</taxon>
    </lineage>
</organism>
<protein>
    <submittedName>
        <fullName evidence="10">Glycosyltransferase family 39 protein</fullName>
        <ecNumber evidence="10">2.4.-.-</ecNumber>
    </submittedName>
</protein>
<dbReference type="EMBL" id="JBHUFA010000003">
    <property type="protein sequence ID" value="MFD1695916.1"/>
    <property type="molecule type" value="Genomic_DNA"/>
</dbReference>
<accession>A0ABW4JYW9</accession>
<dbReference type="Pfam" id="PF13231">
    <property type="entry name" value="PMT_2"/>
    <property type="match status" value="1"/>
</dbReference>